<feature type="transmembrane region" description="Helical" evidence="6">
    <location>
        <begin position="245"/>
        <end position="267"/>
    </location>
</feature>
<sequence length="331" mass="37178">MKTMRDWKTWLKLILTVILLGALLRLVGWRETWATLRSANPRYLVLAVFLYTLTMWVRAWRWQVFLEGQGIRVPASRLTYLYFVGSFFNMVLPSGMGGDVVKYYELARHDRGDQAHFRARVASSVLADRICGLMVLFLMGTAVAPWARGLGIEMTLALLVALTLAGVVGLALVLNARVREWFETHVPFARALINRRGIRGLYASLDGYTRPILLRATFYSLLFNILIIIINVVIGWAYNVHIDLMYYLIFVPIFSFTLALPISINGLGVREGAYVALFTQAGVAHSVALAMSLTFYAVTLAIGLMGGVLYVVENALALRRMPQPEHMGDEQ</sequence>
<organism evidence="7 8">
    <name type="scientific">Ardenticatena maritima</name>
    <dbReference type="NCBI Taxonomy" id="872965"/>
    <lineage>
        <taxon>Bacteria</taxon>
        <taxon>Bacillati</taxon>
        <taxon>Chloroflexota</taxon>
        <taxon>Ardenticatenia</taxon>
        <taxon>Ardenticatenales</taxon>
        <taxon>Ardenticatenaceae</taxon>
        <taxon>Ardenticatena</taxon>
    </lineage>
</organism>
<evidence type="ECO:0000313" key="8">
    <source>
        <dbReference type="Proteomes" id="UP000037784"/>
    </source>
</evidence>
<dbReference type="InterPro" id="IPR022791">
    <property type="entry name" value="L-PG_synthase/AglD"/>
</dbReference>
<dbReference type="EMBL" id="BBZA01000062">
    <property type="protein sequence ID" value="GAP62515.1"/>
    <property type="molecule type" value="Genomic_DNA"/>
</dbReference>
<feature type="transmembrane region" description="Helical" evidence="6">
    <location>
        <begin position="156"/>
        <end position="174"/>
    </location>
</feature>
<feature type="transmembrane region" description="Helical" evidence="6">
    <location>
        <begin position="121"/>
        <end position="144"/>
    </location>
</feature>
<accession>A0A0M8K633</accession>
<evidence type="ECO:0000256" key="2">
    <source>
        <dbReference type="ARBA" id="ARBA00022475"/>
    </source>
</evidence>
<gene>
    <name evidence="7" type="ORF">ARMA_0937</name>
</gene>
<evidence type="ECO:0000256" key="1">
    <source>
        <dbReference type="ARBA" id="ARBA00004651"/>
    </source>
</evidence>
<dbReference type="STRING" id="872965.SE16_06815"/>
<comment type="subcellular location">
    <subcellularLocation>
        <location evidence="1">Cell membrane</location>
        <topology evidence="1">Multi-pass membrane protein</topology>
    </subcellularLocation>
</comment>
<dbReference type="Proteomes" id="UP000037784">
    <property type="component" value="Unassembled WGS sequence"/>
</dbReference>
<feature type="transmembrane region" description="Helical" evidence="6">
    <location>
        <begin position="287"/>
        <end position="312"/>
    </location>
</feature>
<dbReference type="NCBIfam" id="TIGR00374">
    <property type="entry name" value="flippase-like domain"/>
    <property type="match status" value="1"/>
</dbReference>
<evidence type="ECO:0000256" key="4">
    <source>
        <dbReference type="ARBA" id="ARBA00022989"/>
    </source>
</evidence>
<dbReference type="PANTHER" id="PTHR40277">
    <property type="entry name" value="BLL5419 PROTEIN"/>
    <property type="match status" value="1"/>
</dbReference>
<evidence type="ECO:0000313" key="7">
    <source>
        <dbReference type="EMBL" id="GAP62515.1"/>
    </source>
</evidence>
<proteinExistence type="predicted"/>
<evidence type="ECO:0000256" key="6">
    <source>
        <dbReference type="SAM" id="Phobius"/>
    </source>
</evidence>
<comment type="caution">
    <text evidence="7">The sequence shown here is derived from an EMBL/GenBank/DDBJ whole genome shotgun (WGS) entry which is preliminary data.</text>
</comment>
<keyword evidence="8" id="KW-1185">Reference proteome</keyword>
<dbReference type="Pfam" id="PF03706">
    <property type="entry name" value="LPG_synthase_TM"/>
    <property type="match status" value="1"/>
</dbReference>
<dbReference type="AlphaFoldDB" id="A0A0M8K633"/>
<dbReference type="InParanoid" id="A0A0M8K633"/>
<dbReference type="GO" id="GO:0005886">
    <property type="term" value="C:plasma membrane"/>
    <property type="evidence" value="ECO:0007669"/>
    <property type="project" value="UniProtKB-SubCell"/>
</dbReference>
<keyword evidence="5 6" id="KW-0472">Membrane</keyword>
<dbReference type="PANTHER" id="PTHR40277:SF1">
    <property type="entry name" value="BLL5419 PROTEIN"/>
    <property type="match status" value="1"/>
</dbReference>
<feature type="transmembrane region" description="Helical" evidence="6">
    <location>
        <begin position="80"/>
        <end position="101"/>
    </location>
</feature>
<reference evidence="8" key="2">
    <citation type="submission" date="2015-08" db="EMBL/GenBank/DDBJ databases">
        <title>Draft Genome Sequence of a Heterotrophic Facultative Anaerobic Bacterium Ardenticatena maritima Strain 110S.</title>
        <authorList>
            <person name="Kawaichi S."/>
            <person name="Yoshida T."/>
            <person name="Sako Y."/>
            <person name="Nakamura R."/>
        </authorList>
    </citation>
    <scope>NUCLEOTIDE SEQUENCE [LARGE SCALE GENOMIC DNA]</scope>
    <source>
        <strain evidence="8">110S</strain>
    </source>
</reference>
<feature type="transmembrane region" description="Helical" evidence="6">
    <location>
        <begin position="44"/>
        <end position="60"/>
    </location>
</feature>
<evidence type="ECO:0000256" key="5">
    <source>
        <dbReference type="ARBA" id="ARBA00023136"/>
    </source>
</evidence>
<name>A0A0M8K633_9CHLR</name>
<keyword evidence="4 6" id="KW-1133">Transmembrane helix</keyword>
<reference evidence="7 8" key="1">
    <citation type="journal article" date="2015" name="Genome Announc.">
        <title>Draft Genome Sequence of a Heterotrophic Facultative Anaerobic Thermophilic Bacterium, Ardenticatena maritima Strain 110ST.</title>
        <authorList>
            <person name="Kawaichi S."/>
            <person name="Yoshida T."/>
            <person name="Sako Y."/>
            <person name="Nakamura R."/>
        </authorList>
    </citation>
    <scope>NUCLEOTIDE SEQUENCE [LARGE SCALE GENOMIC DNA]</scope>
    <source>
        <strain evidence="7 8">110S</strain>
    </source>
</reference>
<keyword evidence="2" id="KW-1003">Cell membrane</keyword>
<feature type="transmembrane region" description="Helical" evidence="6">
    <location>
        <begin position="218"/>
        <end position="238"/>
    </location>
</feature>
<evidence type="ECO:0008006" key="9">
    <source>
        <dbReference type="Google" id="ProtNLM"/>
    </source>
</evidence>
<keyword evidence="3 6" id="KW-0812">Transmembrane</keyword>
<evidence type="ECO:0000256" key="3">
    <source>
        <dbReference type="ARBA" id="ARBA00022692"/>
    </source>
</evidence>
<protein>
    <recommendedName>
        <fullName evidence="9">Flippase-like domain-containing protein</fullName>
    </recommendedName>
</protein>